<organism evidence="2 3">
    <name type="scientific">Fibrella forsythiae</name>
    <dbReference type="NCBI Taxonomy" id="2817061"/>
    <lineage>
        <taxon>Bacteria</taxon>
        <taxon>Pseudomonadati</taxon>
        <taxon>Bacteroidota</taxon>
        <taxon>Cytophagia</taxon>
        <taxon>Cytophagales</taxon>
        <taxon>Spirosomataceae</taxon>
        <taxon>Fibrella</taxon>
    </lineage>
</organism>
<comment type="caution">
    <text evidence="2">The sequence shown here is derived from an EMBL/GenBank/DDBJ whole genome shotgun (WGS) entry which is preliminary data.</text>
</comment>
<evidence type="ECO:0000313" key="2">
    <source>
        <dbReference type="EMBL" id="MBO0946988.1"/>
    </source>
</evidence>
<evidence type="ECO:0000313" key="3">
    <source>
        <dbReference type="Proteomes" id="UP000664628"/>
    </source>
</evidence>
<reference evidence="2 3" key="1">
    <citation type="submission" date="2021-03" db="EMBL/GenBank/DDBJ databases">
        <title>Fibrella sp. HMF5405 genome sequencing and assembly.</title>
        <authorList>
            <person name="Kang H."/>
            <person name="Kim H."/>
            <person name="Bae S."/>
            <person name="Joh K."/>
        </authorList>
    </citation>
    <scope>NUCLEOTIDE SEQUENCE [LARGE SCALE GENOMIC DNA]</scope>
    <source>
        <strain evidence="2 3">HMF5405</strain>
    </source>
</reference>
<gene>
    <name evidence="2" type="ORF">J2I46_00225</name>
</gene>
<feature type="region of interest" description="Disordered" evidence="1">
    <location>
        <begin position="1"/>
        <end position="72"/>
    </location>
</feature>
<name>A0ABS3JAG7_9BACT</name>
<protein>
    <submittedName>
        <fullName evidence="2">Uncharacterized protein</fullName>
    </submittedName>
</protein>
<dbReference type="EMBL" id="JAFMYW010000001">
    <property type="protein sequence ID" value="MBO0946988.1"/>
    <property type="molecule type" value="Genomic_DNA"/>
</dbReference>
<feature type="compositionally biased region" description="Pro residues" evidence="1">
    <location>
        <begin position="1"/>
        <end position="10"/>
    </location>
</feature>
<evidence type="ECO:0000256" key="1">
    <source>
        <dbReference type="SAM" id="MobiDB-lite"/>
    </source>
</evidence>
<dbReference type="RefSeq" id="WP_207326915.1">
    <property type="nucleotide sequence ID" value="NZ_JAFMYW010000001.1"/>
</dbReference>
<keyword evidence="3" id="KW-1185">Reference proteome</keyword>
<accession>A0ABS3JAG7</accession>
<dbReference type="Proteomes" id="UP000664628">
    <property type="component" value="Unassembled WGS sequence"/>
</dbReference>
<sequence>METNQLPPPSATDDLDNLLNQPTSYIAPPPVATVDGQEPPPPVDSPSMDPGDFDLEVDQDPVSTDPGAEPTKNRAFFRRQATQFVKTFNVAQKTVLSSVVYPKTILEPGDKQLVADYRVKYKTRSKSNKLEIPAEGDELYDALRRYEQLDQAISELPLSAEEQADLIAPLTDVLEKHQQKALTPEWALVVAVFLVMLPRLEPVFPKLFSSLTK</sequence>
<proteinExistence type="predicted"/>